<comment type="caution">
    <text evidence="1">The sequence shown here is derived from an EMBL/GenBank/DDBJ whole genome shotgun (WGS) entry which is preliminary data.</text>
</comment>
<proteinExistence type="predicted"/>
<reference evidence="1" key="4">
    <citation type="journal article" date="2022" name="PLoS Pathog.">
        <title>Chromosome-level genome of Schistosoma haematobium underpins genome-wide explorations of molecular variation.</title>
        <authorList>
            <person name="Stroehlein A.J."/>
            <person name="Korhonen P.K."/>
            <person name="Lee V.V."/>
            <person name="Ralph S.A."/>
            <person name="Mentink-Kane M."/>
            <person name="You H."/>
            <person name="McManus D.P."/>
            <person name="Tchuente L.T."/>
            <person name="Stothard J.R."/>
            <person name="Kaur P."/>
            <person name="Dudchenko O."/>
            <person name="Aiden E.L."/>
            <person name="Yang B."/>
            <person name="Yang H."/>
            <person name="Emery A.M."/>
            <person name="Webster B.L."/>
            <person name="Brindley P.J."/>
            <person name="Rollinson D."/>
            <person name="Chang B.C.H."/>
            <person name="Gasser R.B."/>
            <person name="Young N.D."/>
        </authorList>
    </citation>
    <scope>NUCLEOTIDE SEQUENCE</scope>
</reference>
<dbReference type="CTD" id="24592362"/>
<protein>
    <submittedName>
        <fullName evidence="1">Uncharacterized protein</fullName>
    </submittedName>
</protein>
<gene>
    <name evidence="1" type="ORF">MS3_00005703</name>
</gene>
<name>A0A6A5DC99_SCHHA</name>
<sequence length="165" mass="18828">MHQGEFGNPDSKPMVHMGSRILKEQMAYEQIVDVDMLDKMNDSQIVDCGRTSGFERMVLMMKVNPLIPVGMIVTGALLIRMKYASRKEFGYLIYLRPLSQAITFSMIIYTAYTTPEIFNKSSCRPLATRRSSRWYGKVMEAKKTDVAAVKHTVILPPRPLQIIVH</sequence>
<evidence type="ECO:0000313" key="1">
    <source>
        <dbReference type="EMBL" id="KAH9588254.1"/>
    </source>
</evidence>
<dbReference type="GeneID" id="24592362"/>
<organism evidence="1 2">
    <name type="scientific">Schistosoma haematobium</name>
    <name type="common">Blood fluke</name>
    <dbReference type="NCBI Taxonomy" id="6185"/>
    <lineage>
        <taxon>Eukaryota</taxon>
        <taxon>Metazoa</taxon>
        <taxon>Spiralia</taxon>
        <taxon>Lophotrochozoa</taxon>
        <taxon>Platyhelminthes</taxon>
        <taxon>Trematoda</taxon>
        <taxon>Digenea</taxon>
        <taxon>Strigeidida</taxon>
        <taxon>Schistosomatoidea</taxon>
        <taxon>Schistosomatidae</taxon>
        <taxon>Schistosoma</taxon>
    </lineage>
</organism>
<dbReference type="Proteomes" id="UP000471633">
    <property type="component" value="Unassembled WGS sequence"/>
</dbReference>
<reference evidence="1" key="1">
    <citation type="journal article" date="2012" name="Nat. Genet.">
        <title>Whole-genome sequence of Schistosoma haematobium.</title>
        <authorList>
            <person name="Young N.D."/>
            <person name="Jex A.R."/>
            <person name="Li B."/>
            <person name="Liu S."/>
            <person name="Yang L."/>
            <person name="Xiong Z."/>
            <person name="Li Y."/>
            <person name="Cantacessi C."/>
            <person name="Hall R.S."/>
            <person name="Xu X."/>
            <person name="Chen F."/>
            <person name="Wu X."/>
            <person name="Zerlotini A."/>
            <person name="Oliveira G."/>
            <person name="Hofmann A."/>
            <person name="Zhang G."/>
            <person name="Fang X."/>
            <person name="Kang Y."/>
            <person name="Campbell B.E."/>
            <person name="Loukas A."/>
            <person name="Ranganathan S."/>
            <person name="Rollinson D."/>
            <person name="Rinaldi G."/>
            <person name="Brindley P.J."/>
            <person name="Yang H."/>
            <person name="Wang J."/>
            <person name="Wang J."/>
            <person name="Gasser R.B."/>
        </authorList>
    </citation>
    <scope>NUCLEOTIDE SEQUENCE</scope>
</reference>
<dbReference type="RefSeq" id="XP_012796336.2">
    <property type="nucleotide sequence ID" value="XM_012940882.3"/>
</dbReference>
<evidence type="ECO:0000313" key="2">
    <source>
        <dbReference type="Proteomes" id="UP000471633"/>
    </source>
</evidence>
<reference evidence="1" key="3">
    <citation type="submission" date="2021-06" db="EMBL/GenBank/DDBJ databases">
        <title>Chromosome-level genome assembly for S. haematobium.</title>
        <authorList>
            <person name="Stroehlein A.J."/>
        </authorList>
    </citation>
    <scope>NUCLEOTIDE SEQUENCE</scope>
</reference>
<dbReference type="EMBL" id="AMPZ03000003">
    <property type="protein sequence ID" value="KAH9588254.1"/>
    <property type="molecule type" value="Genomic_DNA"/>
</dbReference>
<reference evidence="1" key="2">
    <citation type="journal article" date="2019" name="Gigascience">
        <title>High-quality Schistosoma haematobium genome achieved by single-molecule and long-range sequencing.</title>
        <authorList>
            <person name="Stroehlein A.J."/>
            <person name="Korhonen P.K."/>
            <person name="Chong T.M."/>
            <person name="Lim Y.L."/>
            <person name="Chan K.G."/>
            <person name="Webster B."/>
            <person name="Rollinson D."/>
            <person name="Brindley P.J."/>
            <person name="Gasser R.B."/>
            <person name="Young N.D."/>
        </authorList>
    </citation>
    <scope>NUCLEOTIDE SEQUENCE</scope>
</reference>
<dbReference type="KEGG" id="shx:MS3_00005703"/>
<keyword evidence="2" id="KW-1185">Reference proteome</keyword>
<dbReference type="AlphaFoldDB" id="A0A6A5DC99"/>
<accession>A0A6A5DC99</accession>